<reference evidence="2" key="2">
    <citation type="submission" date="2018-05" db="EMBL/GenBank/DDBJ databases">
        <title>OgluRS3 (Oryza glumaepatula Reference Sequence Version 3).</title>
        <authorList>
            <person name="Zhang J."/>
            <person name="Kudrna D."/>
            <person name="Lee S."/>
            <person name="Talag J."/>
            <person name="Welchert J."/>
            <person name="Wing R.A."/>
        </authorList>
    </citation>
    <scope>NUCLEOTIDE SEQUENCE [LARGE SCALE GENOMIC DNA]</scope>
</reference>
<keyword evidence="3" id="KW-1185">Reference proteome</keyword>
<proteinExistence type="predicted"/>
<evidence type="ECO:0000313" key="3">
    <source>
        <dbReference type="Proteomes" id="UP000026961"/>
    </source>
</evidence>
<dbReference type="HOGENOM" id="CLU_2562090_0_0_1"/>
<reference evidence="2" key="1">
    <citation type="submission" date="2015-04" db="UniProtKB">
        <authorList>
            <consortium name="EnsemblPlants"/>
        </authorList>
    </citation>
    <scope>IDENTIFICATION</scope>
</reference>
<evidence type="ECO:0000256" key="1">
    <source>
        <dbReference type="SAM" id="MobiDB-lite"/>
    </source>
</evidence>
<sequence>MSGVVVATEASVKQLEGVAKKLGEREVFAATSSQALSAERSCSRRSKSTAAAAPSDGVRAKEMLGWGSPSSMQHRGGVHCLD</sequence>
<dbReference type="AlphaFoldDB" id="A0A0E0B654"/>
<dbReference type="EnsemblPlants" id="OGLUM09G19230.2">
    <property type="protein sequence ID" value="OGLUM09G19230.2"/>
    <property type="gene ID" value="OGLUM09G19230"/>
</dbReference>
<name>A0A0E0B654_9ORYZ</name>
<dbReference type="Proteomes" id="UP000026961">
    <property type="component" value="Chromosome 9"/>
</dbReference>
<feature type="region of interest" description="Disordered" evidence="1">
    <location>
        <begin position="38"/>
        <end position="82"/>
    </location>
</feature>
<organism evidence="2">
    <name type="scientific">Oryza glumipatula</name>
    <dbReference type="NCBI Taxonomy" id="40148"/>
    <lineage>
        <taxon>Eukaryota</taxon>
        <taxon>Viridiplantae</taxon>
        <taxon>Streptophyta</taxon>
        <taxon>Embryophyta</taxon>
        <taxon>Tracheophyta</taxon>
        <taxon>Spermatophyta</taxon>
        <taxon>Magnoliopsida</taxon>
        <taxon>Liliopsida</taxon>
        <taxon>Poales</taxon>
        <taxon>Poaceae</taxon>
        <taxon>BOP clade</taxon>
        <taxon>Oryzoideae</taxon>
        <taxon>Oryzeae</taxon>
        <taxon>Oryzinae</taxon>
        <taxon>Oryza</taxon>
    </lineage>
</organism>
<evidence type="ECO:0000313" key="2">
    <source>
        <dbReference type="EnsemblPlants" id="OGLUM09G19230.2"/>
    </source>
</evidence>
<accession>A0A0E0B654</accession>
<protein>
    <submittedName>
        <fullName evidence="2">Uncharacterized protein</fullName>
    </submittedName>
</protein>
<dbReference type="Gramene" id="OGLUM09G19230.2">
    <property type="protein sequence ID" value="OGLUM09G19230.2"/>
    <property type="gene ID" value="OGLUM09G19230"/>
</dbReference>